<dbReference type="InterPro" id="IPR013926">
    <property type="entry name" value="CGI121/TPRKB"/>
</dbReference>
<evidence type="ECO:0000256" key="2">
    <source>
        <dbReference type="ARBA" id="ARBA00005546"/>
    </source>
</evidence>
<dbReference type="Gene3D" id="3.30.2380.10">
    <property type="entry name" value="CGI121/TPRKB"/>
    <property type="match status" value="1"/>
</dbReference>
<keyword evidence="4 5" id="KW-0539">Nucleus</keyword>
<evidence type="ECO:0000256" key="4">
    <source>
        <dbReference type="ARBA" id="ARBA00023242"/>
    </source>
</evidence>
<comment type="caution">
    <text evidence="6">The sequence shown here is derived from an EMBL/GenBank/DDBJ whole genome shotgun (WGS) entry which is preliminary data.</text>
</comment>
<sequence>MKSNSMSVTVSLEDAAHSRCHILLYSKVENAAEVRQLIMKGQVEASLIKPAMVVDTFQVIVAANKAVRSLAAKKMVTRSVFAEIIFNLSPTKNVNIVLDFYKPFSSLMITDSLKNFGLGDGDTEILAVVLDEESGEKVKKLKSQIRGELTAVTEVLNLTNQARVKQLYKVTDSELRVTSLLDAVVSRMACKEFLVM</sequence>
<gene>
    <name evidence="6" type="primary">tprkb-L</name>
    <name evidence="6" type="ORF">Hamer_G010439</name>
</gene>
<evidence type="ECO:0000256" key="3">
    <source>
        <dbReference type="ARBA" id="ARBA00022694"/>
    </source>
</evidence>
<reference evidence="6" key="1">
    <citation type="journal article" date="2021" name="Sci. Adv.">
        <title>The American lobster genome reveals insights on longevity, neural, and immune adaptations.</title>
        <authorList>
            <person name="Polinski J.M."/>
            <person name="Zimin A.V."/>
            <person name="Clark K.F."/>
            <person name="Kohn A.B."/>
            <person name="Sadowski N."/>
            <person name="Timp W."/>
            <person name="Ptitsyn A."/>
            <person name="Khanna P."/>
            <person name="Romanova D.Y."/>
            <person name="Williams P."/>
            <person name="Greenwood S.J."/>
            <person name="Moroz L.L."/>
            <person name="Walt D.R."/>
            <person name="Bodnar A.G."/>
        </authorList>
    </citation>
    <scope>NUCLEOTIDE SEQUENCE</scope>
    <source>
        <strain evidence="6">GMGI-L3</strain>
    </source>
</reference>
<dbReference type="EMBL" id="JAHLQT010022185">
    <property type="protein sequence ID" value="KAG7166777.1"/>
    <property type="molecule type" value="Genomic_DNA"/>
</dbReference>
<dbReference type="GO" id="GO:0000408">
    <property type="term" value="C:EKC/KEOPS complex"/>
    <property type="evidence" value="ECO:0007669"/>
    <property type="project" value="TreeGrafter"/>
</dbReference>
<dbReference type="GO" id="GO:0005829">
    <property type="term" value="C:cytosol"/>
    <property type="evidence" value="ECO:0007669"/>
    <property type="project" value="TreeGrafter"/>
</dbReference>
<dbReference type="SUPFAM" id="SSF143870">
    <property type="entry name" value="PF0523-like"/>
    <property type="match status" value="1"/>
</dbReference>
<dbReference type="InterPro" id="IPR036504">
    <property type="entry name" value="CGI121/TPRKB_sf"/>
</dbReference>
<evidence type="ECO:0000256" key="1">
    <source>
        <dbReference type="ARBA" id="ARBA00004123"/>
    </source>
</evidence>
<evidence type="ECO:0000256" key="5">
    <source>
        <dbReference type="RuleBase" id="RU004398"/>
    </source>
</evidence>
<accession>A0A8J5MXA8</accession>
<comment type="subcellular location">
    <subcellularLocation>
        <location evidence="1">Nucleus</location>
    </subcellularLocation>
</comment>
<dbReference type="GO" id="GO:0002949">
    <property type="term" value="P:tRNA threonylcarbamoyladenosine modification"/>
    <property type="evidence" value="ECO:0007669"/>
    <property type="project" value="TreeGrafter"/>
</dbReference>
<dbReference type="PANTHER" id="PTHR15840">
    <property type="entry name" value="CGI-121 FAMILY MEMBER"/>
    <property type="match status" value="1"/>
</dbReference>
<proteinExistence type="inferred from homology"/>
<dbReference type="Pfam" id="PF08617">
    <property type="entry name" value="CGI-121"/>
    <property type="match status" value="1"/>
</dbReference>
<keyword evidence="7" id="KW-1185">Reference proteome</keyword>
<evidence type="ECO:0000313" key="7">
    <source>
        <dbReference type="Proteomes" id="UP000747542"/>
    </source>
</evidence>
<evidence type="ECO:0000313" key="6">
    <source>
        <dbReference type="EMBL" id="KAG7166777.1"/>
    </source>
</evidence>
<dbReference type="PANTHER" id="PTHR15840:SF10">
    <property type="entry name" value="EKC_KEOPS COMPLEX SUBUNIT TPRKB"/>
    <property type="match status" value="1"/>
</dbReference>
<name>A0A8J5MXA8_HOMAM</name>
<comment type="similarity">
    <text evidence="2 5">Belongs to the CGI121/TPRKB family.</text>
</comment>
<organism evidence="6 7">
    <name type="scientific">Homarus americanus</name>
    <name type="common">American lobster</name>
    <dbReference type="NCBI Taxonomy" id="6706"/>
    <lineage>
        <taxon>Eukaryota</taxon>
        <taxon>Metazoa</taxon>
        <taxon>Ecdysozoa</taxon>
        <taxon>Arthropoda</taxon>
        <taxon>Crustacea</taxon>
        <taxon>Multicrustacea</taxon>
        <taxon>Malacostraca</taxon>
        <taxon>Eumalacostraca</taxon>
        <taxon>Eucarida</taxon>
        <taxon>Decapoda</taxon>
        <taxon>Pleocyemata</taxon>
        <taxon>Astacidea</taxon>
        <taxon>Nephropoidea</taxon>
        <taxon>Nephropidae</taxon>
        <taxon>Homarus</taxon>
    </lineage>
</organism>
<dbReference type="GO" id="GO:0005634">
    <property type="term" value="C:nucleus"/>
    <property type="evidence" value="ECO:0007669"/>
    <property type="project" value="UniProtKB-SubCell"/>
</dbReference>
<dbReference type="Proteomes" id="UP000747542">
    <property type="component" value="Unassembled WGS sequence"/>
</dbReference>
<keyword evidence="3" id="KW-0819">tRNA processing</keyword>
<dbReference type="AlphaFoldDB" id="A0A8J5MXA8"/>
<protein>
    <submittedName>
        <fullName evidence="6">EKC/KEOPS complex subunit TPRKB-like</fullName>
    </submittedName>
</protein>